<dbReference type="GO" id="GO:0005829">
    <property type="term" value="C:cytosol"/>
    <property type="evidence" value="ECO:0007669"/>
    <property type="project" value="TreeGrafter"/>
</dbReference>
<comment type="pathway">
    <text evidence="1">Secondary metabolite metabolism; quinolate metabolism.</text>
</comment>
<evidence type="ECO:0000256" key="4">
    <source>
        <dbReference type="ARBA" id="ARBA00012365"/>
    </source>
</evidence>
<accession>A0A1R1XSC9</accession>
<dbReference type="SUPFAM" id="SSF51556">
    <property type="entry name" value="Metallo-dependent hydrolases"/>
    <property type="match status" value="1"/>
</dbReference>
<dbReference type="Proteomes" id="UP000187429">
    <property type="component" value="Unassembled WGS sequence"/>
</dbReference>
<dbReference type="InterPro" id="IPR006680">
    <property type="entry name" value="Amidohydro-rel"/>
</dbReference>
<evidence type="ECO:0000256" key="10">
    <source>
        <dbReference type="ARBA" id="ARBA00031120"/>
    </source>
</evidence>
<dbReference type="GO" id="GO:0019748">
    <property type="term" value="P:secondary metabolic process"/>
    <property type="evidence" value="ECO:0007669"/>
    <property type="project" value="TreeGrafter"/>
</dbReference>
<dbReference type="EC" id="4.1.1.45" evidence="4"/>
<dbReference type="AlphaFoldDB" id="A0A1R1XSC9"/>
<evidence type="ECO:0000256" key="2">
    <source>
        <dbReference type="ARBA" id="ARBA00005871"/>
    </source>
</evidence>
<dbReference type="PANTHER" id="PTHR21240:SF27">
    <property type="entry name" value="2-AMINO-3-CARBOXYMUCONATE-6-SEMIALDEHYDE DECARBOXYLASE"/>
    <property type="match status" value="1"/>
</dbReference>
<dbReference type="Gene3D" id="3.20.20.140">
    <property type="entry name" value="Metal-dependent hydrolases"/>
    <property type="match status" value="1"/>
</dbReference>
<evidence type="ECO:0000256" key="9">
    <source>
        <dbReference type="ARBA" id="ARBA00023239"/>
    </source>
</evidence>
<dbReference type="GO" id="GO:0001760">
    <property type="term" value="F:aminocarboxymuconate-semialdehyde decarboxylase activity"/>
    <property type="evidence" value="ECO:0007669"/>
    <property type="project" value="UniProtKB-EC"/>
</dbReference>
<comment type="caution">
    <text evidence="13">The sequence shown here is derived from an EMBL/GenBank/DDBJ whole genome shotgun (WGS) entry which is preliminary data.</text>
</comment>
<proteinExistence type="inferred from homology"/>
<evidence type="ECO:0000256" key="6">
    <source>
        <dbReference type="ARBA" id="ARBA00022723"/>
    </source>
</evidence>
<evidence type="ECO:0000256" key="7">
    <source>
        <dbReference type="ARBA" id="ARBA00022793"/>
    </source>
</evidence>
<evidence type="ECO:0000256" key="8">
    <source>
        <dbReference type="ARBA" id="ARBA00022833"/>
    </source>
</evidence>
<keyword evidence="6" id="KW-0479">Metal-binding</keyword>
<evidence type="ECO:0000313" key="13">
    <source>
        <dbReference type="EMBL" id="OMJ17550.1"/>
    </source>
</evidence>
<feature type="domain" description="Amidohydrolase-related" evidence="12">
    <location>
        <begin position="107"/>
        <end position="342"/>
    </location>
</feature>
<comment type="similarity">
    <text evidence="2">Belongs to the metallo-dependent hydrolases superfamily. ACMSD family.</text>
</comment>
<dbReference type="InterPro" id="IPR032466">
    <property type="entry name" value="Metal_Hydrolase"/>
</dbReference>
<dbReference type="GO" id="GO:0016787">
    <property type="term" value="F:hydrolase activity"/>
    <property type="evidence" value="ECO:0007669"/>
    <property type="project" value="InterPro"/>
</dbReference>
<sequence length="348" mass="39672">MTVPKMPQKYLKIDFHTHILPENIPDFEKKFGYGGFIKLQQNEKHDDKMDMIKDGKNFRTIECNCYSPTKRIEENELTGVNVQVLSTVPVMFSYWAKPCDALEVSVFLNDHIAEIARQHPKKYIALGTVPLQNVDYAIKELIRCVKELGLAGVQIGTHVNGTNLGDPSFEPFWKAVEELDTVVFVHPWDMDQGPRNSKYWFPWLIGMPTETTTSICSLMFSGIYDRYPNLKIVYAHGGGSFLGTLGRIIHGYECRPDLVACDTVNHPLKTLRKLYFDSLVHDEDALKLMLSKIDADRIVLGSDYPFPLGEQMPGQLVEGCDWISHEDKLKILSQNALKLFNLDANRFI</sequence>
<evidence type="ECO:0000256" key="3">
    <source>
        <dbReference type="ARBA" id="ARBA00011245"/>
    </source>
</evidence>
<evidence type="ECO:0000256" key="1">
    <source>
        <dbReference type="ARBA" id="ARBA00005079"/>
    </source>
</evidence>
<name>A0A1R1XSC9_9FUNG</name>
<gene>
    <name evidence="13" type="ORF">AYI69_g7381</name>
</gene>
<dbReference type="InterPro" id="IPR032465">
    <property type="entry name" value="ACMSD"/>
</dbReference>
<evidence type="ECO:0000256" key="11">
    <source>
        <dbReference type="RuleBase" id="RU366045"/>
    </source>
</evidence>
<organism evidence="13 14">
    <name type="scientific">Smittium culicis</name>
    <dbReference type="NCBI Taxonomy" id="133412"/>
    <lineage>
        <taxon>Eukaryota</taxon>
        <taxon>Fungi</taxon>
        <taxon>Fungi incertae sedis</taxon>
        <taxon>Zoopagomycota</taxon>
        <taxon>Kickxellomycotina</taxon>
        <taxon>Harpellomycetes</taxon>
        <taxon>Harpellales</taxon>
        <taxon>Legeriomycetaceae</taxon>
        <taxon>Smittium</taxon>
    </lineage>
</organism>
<dbReference type="EMBL" id="LSSM01003555">
    <property type="protein sequence ID" value="OMJ17550.1"/>
    <property type="molecule type" value="Genomic_DNA"/>
</dbReference>
<dbReference type="GO" id="GO:0046872">
    <property type="term" value="F:metal ion binding"/>
    <property type="evidence" value="ECO:0007669"/>
    <property type="project" value="UniProtKB-KW"/>
</dbReference>
<reference evidence="14" key="1">
    <citation type="submission" date="2017-01" db="EMBL/GenBank/DDBJ databases">
        <authorList>
            <person name="Wang Y."/>
            <person name="White M."/>
            <person name="Kvist S."/>
            <person name="Moncalvo J.-M."/>
        </authorList>
    </citation>
    <scope>NUCLEOTIDE SEQUENCE [LARGE SCALE GENOMIC DNA]</scope>
    <source>
        <strain evidence="14">ID-206-W2</strain>
    </source>
</reference>
<keyword evidence="7 11" id="KW-0210">Decarboxylase</keyword>
<evidence type="ECO:0000259" key="12">
    <source>
        <dbReference type="Pfam" id="PF04909"/>
    </source>
</evidence>
<protein>
    <recommendedName>
        <fullName evidence="5">2-amino-3-carboxymuconate-6-semialdehyde decarboxylase</fullName>
        <ecNumber evidence="4">4.1.1.45</ecNumber>
    </recommendedName>
    <alternativeName>
        <fullName evidence="10">Picolinate carboxylase</fullName>
    </alternativeName>
</protein>
<comment type="subunit">
    <text evidence="3">Monomer.</text>
</comment>
<keyword evidence="8" id="KW-0862">Zinc</keyword>
<keyword evidence="14" id="KW-1185">Reference proteome</keyword>
<dbReference type="PANTHER" id="PTHR21240">
    <property type="entry name" value="2-AMINO-3-CARBOXYLMUCONATE-6-SEMIALDEHYDE DECARBOXYLASE"/>
    <property type="match status" value="1"/>
</dbReference>
<evidence type="ECO:0000313" key="14">
    <source>
        <dbReference type="Proteomes" id="UP000187429"/>
    </source>
</evidence>
<evidence type="ECO:0000256" key="5">
    <source>
        <dbReference type="ARBA" id="ARBA00021214"/>
    </source>
</evidence>
<dbReference type="OrthoDB" id="191270at2759"/>
<dbReference type="Pfam" id="PF04909">
    <property type="entry name" value="Amidohydro_2"/>
    <property type="match status" value="1"/>
</dbReference>
<keyword evidence="9 11" id="KW-0456">Lyase</keyword>